<reference evidence="2" key="1">
    <citation type="journal article" date="2023" name="Arch. Microbiol.">
        <title>Desulfoferula mesophilus gen. nov. sp. nov., a mesophilic sulfate-reducing bacterium isolated from a brackish lake sediment.</title>
        <authorList>
            <person name="Watanabe T."/>
            <person name="Yabe T."/>
            <person name="Tsuji J.M."/>
            <person name="Fukui M."/>
        </authorList>
    </citation>
    <scope>NUCLEOTIDE SEQUENCE [LARGE SCALE GENOMIC DNA]</scope>
    <source>
        <strain evidence="2">12FAK</strain>
    </source>
</reference>
<proteinExistence type="predicted"/>
<dbReference type="Proteomes" id="UP001366166">
    <property type="component" value="Chromosome"/>
</dbReference>
<evidence type="ECO:0000313" key="2">
    <source>
        <dbReference type="Proteomes" id="UP001366166"/>
    </source>
</evidence>
<dbReference type="KEGG" id="dmp:FAK_37120"/>
<keyword evidence="2" id="KW-1185">Reference proteome</keyword>
<gene>
    <name evidence="1" type="ORF">FAK_37120</name>
</gene>
<accession>A0AAU9ES45</accession>
<name>A0AAU9ES45_9BACT</name>
<dbReference type="SUPFAM" id="SSF52777">
    <property type="entry name" value="CoA-dependent acyltransferases"/>
    <property type="match status" value="1"/>
</dbReference>
<sequence>MRHHPQPQPLPVAHEGDRFARRVWWRGFELTPGVTLRATARPRPALAAASPWRRLAALAWAASAALAQHPRLNFFTFWGRPVWAGWPPRVAVVLENGDASCDMVVVAGAHAMGLDDLERLLRERRGALGRPGLRGWLRETLPMASYWAERLSGSFAQDYARRNAPLFISMVGLEGIEEASFTPAHSMALYPGGLQDGRLPLVLCFNHQLANARPVGRFLLCLKEMLE</sequence>
<protein>
    <submittedName>
        <fullName evidence="1">Uncharacterized protein</fullName>
    </submittedName>
</protein>
<evidence type="ECO:0000313" key="1">
    <source>
        <dbReference type="EMBL" id="BEQ16646.1"/>
    </source>
</evidence>
<dbReference type="RefSeq" id="WP_338602775.1">
    <property type="nucleotide sequence ID" value="NZ_AP028679.1"/>
</dbReference>
<organism evidence="1 2">
    <name type="scientific">Desulfoferula mesophila</name>
    <dbReference type="NCBI Taxonomy" id="3058419"/>
    <lineage>
        <taxon>Bacteria</taxon>
        <taxon>Pseudomonadati</taxon>
        <taxon>Thermodesulfobacteriota</taxon>
        <taxon>Desulfarculia</taxon>
        <taxon>Desulfarculales</taxon>
        <taxon>Desulfarculaceae</taxon>
        <taxon>Desulfoferula</taxon>
    </lineage>
</organism>
<dbReference type="EMBL" id="AP028679">
    <property type="protein sequence ID" value="BEQ16646.1"/>
    <property type="molecule type" value="Genomic_DNA"/>
</dbReference>
<dbReference type="AlphaFoldDB" id="A0AAU9ES45"/>